<sequence length="66" mass="8041">MSTETEIQDINYDKNVYLKVYKKANEFKKEAFSEFNKEQQDKFLELYTIWNNKIINQFKKNIPLEG</sequence>
<comment type="caution">
    <text evidence="1">The sequence shown here is derived from an EMBL/GenBank/DDBJ whole genome shotgun (WGS) entry which is preliminary data.</text>
</comment>
<proteinExistence type="predicted"/>
<feature type="non-terminal residue" evidence="1">
    <location>
        <position position="66"/>
    </location>
</feature>
<protein>
    <submittedName>
        <fullName evidence="1">1354_t:CDS:1</fullName>
    </submittedName>
</protein>
<accession>A0A9N9KK57</accession>
<gene>
    <name evidence="1" type="ORF">CPELLU_LOCUS21010</name>
</gene>
<evidence type="ECO:0000313" key="1">
    <source>
        <dbReference type="EMBL" id="CAG8833674.1"/>
    </source>
</evidence>
<keyword evidence="2" id="KW-1185">Reference proteome</keyword>
<name>A0A9N9KK57_9GLOM</name>
<dbReference type="AlphaFoldDB" id="A0A9N9KK57"/>
<dbReference type="Proteomes" id="UP000789759">
    <property type="component" value="Unassembled WGS sequence"/>
</dbReference>
<evidence type="ECO:0000313" key="2">
    <source>
        <dbReference type="Proteomes" id="UP000789759"/>
    </source>
</evidence>
<dbReference type="EMBL" id="CAJVQA010071531">
    <property type="protein sequence ID" value="CAG8833674.1"/>
    <property type="molecule type" value="Genomic_DNA"/>
</dbReference>
<organism evidence="1 2">
    <name type="scientific">Cetraspora pellucida</name>
    <dbReference type="NCBI Taxonomy" id="1433469"/>
    <lineage>
        <taxon>Eukaryota</taxon>
        <taxon>Fungi</taxon>
        <taxon>Fungi incertae sedis</taxon>
        <taxon>Mucoromycota</taxon>
        <taxon>Glomeromycotina</taxon>
        <taxon>Glomeromycetes</taxon>
        <taxon>Diversisporales</taxon>
        <taxon>Gigasporaceae</taxon>
        <taxon>Cetraspora</taxon>
    </lineage>
</organism>
<reference evidence="1" key="1">
    <citation type="submission" date="2021-06" db="EMBL/GenBank/DDBJ databases">
        <authorList>
            <person name="Kallberg Y."/>
            <person name="Tangrot J."/>
            <person name="Rosling A."/>
        </authorList>
    </citation>
    <scope>NUCLEOTIDE SEQUENCE</scope>
    <source>
        <strain evidence="1">FL966</strain>
    </source>
</reference>